<dbReference type="InterPro" id="IPR044671">
    <property type="entry name" value="MT3"/>
</dbReference>
<sequence>MSDKCADCSCADKSQCTKGNTYGIDIVETDKSYSETILLDAPAAEHDGNCKCGPSCACTNCTCGLITTSSRKLSNSRFGSAPSEGFCFSRIGRGTGDSAWNSA</sequence>
<proteinExistence type="inferred from homology"/>
<evidence type="ECO:0000313" key="4">
    <source>
        <dbReference type="EMBL" id="KAL2483595.1"/>
    </source>
</evidence>
<evidence type="ECO:0000256" key="3">
    <source>
        <dbReference type="ARBA" id="ARBA00022851"/>
    </source>
</evidence>
<keyword evidence="2" id="KW-0479">Metal-binding</keyword>
<dbReference type="PANTHER" id="PTHR33357:SF3">
    <property type="entry name" value="METALLOTHIONEIN-LIKE PROTEIN 3"/>
    <property type="match status" value="1"/>
</dbReference>
<evidence type="ECO:0000256" key="1">
    <source>
        <dbReference type="ARBA" id="ARBA00005802"/>
    </source>
</evidence>
<name>A0ABD1R584_9LAMI</name>
<dbReference type="PANTHER" id="PTHR33357">
    <property type="entry name" value="METALLOTHIONEIN-LIKE PROTEIN 3"/>
    <property type="match status" value="1"/>
</dbReference>
<protein>
    <submittedName>
        <fullName evidence="4">Uncharacterized protein</fullName>
    </submittedName>
</protein>
<keyword evidence="5" id="KW-1185">Reference proteome</keyword>
<keyword evidence="3" id="KW-0480">Metal-thiolate cluster</keyword>
<evidence type="ECO:0000313" key="5">
    <source>
        <dbReference type="Proteomes" id="UP001604277"/>
    </source>
</evidence>
<dbReference type="GO" id="GO:0046872">
    <property type="term" value="F:metal ion binding"/>
    <property type="evidence" value="ECO:0007669"/>
    <property type="project" value="UniProtKB-KW"/>
</dbReference>
<accession>A0ABD1R584</accession>
<dbReference type="AlphaFoldDB" id="A0ABD1R584"/>
<reference evidence="5" key="1">
    <citation type="submission" date="2024-07" db="EMBL/GenBank/DDBJ databases">
        <title>Two chromosome-level genome assemblies of Korean endemic species Abeliophyllum distichum and Forsythia ovata (Oleaceae).</title>
        <authorList>
            <person name="Jang H."/>
        </authorList>
    </citation>
    <scope>NUCLEOTIDE SEQUENCE [LARGE SCALE GENOMIC DNA]</scope>
</reference>
<dbReference type="EMBL" id="JBFOLJ010000013">
    <property type="protein sequence ID" value="KAL2483595.1"/>
    <property type="molecule type" value="Genomic_DNA"/>
</dbReference>
<dbReference type="Proteomes" id="UP001604277">
    <property type="component" value="Unassembled WGS sequence"/>
</dbReference>
<evidence type="ECO:0000256" key="2">
    <source>
        <dbReference type="ARBA" id="ARBA00022723"/>
    </source>
</evidence>
<organism evidence="4 5">
    <name type="scientific">Forsythia ovata</name>
    <dbReference type="NCBI Taxonomy" id="205694"/>
    <lineage>
        <taxon>Eukaryota</taxon>
        <taxon>Viridiplantae</taxon>
        <taxon>Streptophyta</taxon>
        <taxon>Embryophyta</taxon>
        <taxon>Tracheophyta</taxon>
        <taxon>Spermatophyta</taxon>
        <taxon>Magnoliopsida</taxon>
        <taxon>eudicotyledons</taxon>
        <taxon>Gunneridae</taxon>
        <taxon>Pentapetalae</taxon>
        <taxon>asterids</taxon>
        <taxon>lamiids</taxon>
        <taxon>Lamiales</taxon>
        <taxon>Oleaceae</taxon>
        <taxon>Forsythieae</taxon>
        <taxon>Forsythia</taxon>
    </lineage>
</organism>
<gene>
    <name evidence="4" type="ORF">Fot_45039</name>
</gene>
<comment type="similarity">
    <text evidence="1">Belongs to the metallothionein superfamily. Type 15 family.</text>
</comment>
<comment type="caution">
    <text evidence="4">The sequence shown here is derived from an EMBL/GenBank/DDBJ whole genome shotgun (WGS) entry which is preliminary data.</text>
</comment>